<keyword evidence="16" id="KW-0137">Centromere</keyword>
<gene>
    <name evidence="20" type="ORF">TWF696_007105</name>
</gene>
<evidence type="ECO:0000256" key="14">
    <source>
        <dbReference type="ARBA" id="ARBA00023242"/>
    </source>
</evidence>
<keyword evidence="21" id="KW-1185">Reference proteome</keyword>
<accession>A0AAV9UU69</accession>
<dbReference type="GO" id="GO:0042729">
    <property type="term" value="C:DASH complex"/>
    <property type="evidence" value="ECO:0007669"/>
    <property type="project" value="InterPro"/>
</dbReference>
<sequence>MAISGRFERHLQQIEAAAKDISSMHFSPPGIFTNSQVTKPPITSLIRDTSPYERVLFSPPSSSTRGNFGPQTVASSSNKSALLGSLLDGNVIHQMRSAMSTAHLKGEVDVELLLHGAENLARIYLTPGLNERIQTLRERYKDLRSSVTLHEELVAAQRTQLDLQRRVTDQHHELNEDLSPHTQQPAVTPSSIQAEEIAIRQLEARRLEIESEIRELDRRLGGMLPPSSFQR</sequence>
<organism evidence="20 21">
    <name type="scientific">Orbilia brochopaga</name>
    <dbReference type="NCBI Taxonomy" id="3140254"/>
    <lineage>
        <taxon>Eukaryota</taxon>
        <taxon>Fungi</taxon>
        <taxon>Dikarya</taxon>
        <taxon>Ascomycota</taxon>
        <taxon>Pezizomycotina</taxon>
        <taxon>Orbiliomycetes</taxon>
        <taxon>Orbiliales</taxon>
        <taxon>Orbiliaceae</taxon>
        <taxon>Orbilia</taxon>
    </lineage>
</organism>
<proteinExistence type="inferred from homology"/>
<evidence type="ECO:0000256" key="15">
    <source>
        <dbReference type="ARBA" id="ARBA00023306"/>
    </source>
</evidence>
<dbReference type="Proteomes" id="UP001375240">
    <property type="component" value="Unassembled WGS sequence"/>
</dbReference>
<evidence type="ECO:0000256" key="16">
    <source>
        <dbReference type="ARBA" id="ARBA00023328"/>
    </source>
</evidence>
<keyword evidence="8" id="KW-0493">Microtubule</keyword>
<evidence type="ECO:0000256" key="11">
    <source>
        <dbReference type="ARBA" id="ARBA00022838"/>
    </source>
</evidence>
<evidence type="ECO:0000256" key="9">
    <source>
        <dbReference type="ARBA" id="ARBA00022776"/>
    </source>
</evidence>
<evidence type="ECO:0000256" key="1">
    <source>
        <dbReference type="ARBA" id="ARBA00004123"/>
    </source>
</evidence>
<dbReference type="GO" id="GO:0005876">
    <property type="term" value="C:spindle microtubule"/>
    <property type="evidence" value="ECO:0007669"/>
    <property type="project" value="InterPro"/>
</dbReference>
<dbReference type="Pfam" id="PF08657">
    <property type="entry name" value="DASH_Spc34"/>
    <property type="match status" value="2"/>
</dbReference>
<evidence type="ECO:0000256" key="12">
    <source>
        <dbReference type="ARBA" id="ARBA00023054"/>
    </source>
</evidence>
<keyword evidence="14" id="KW-0539">Nucleus</keyword>
<evidence type="ECO:0000256" key="18">
    <source>
        <dbReference type="ARBA" id="ARBA00044346"/>
    </source>
</evidence>
<evidence type="ECO:0000256" key="2">
    <source>
        <dbReference type="ARBA" id="ARBA00004186"/>
    </source>
</evidence>
<comment type="similarity">
    <text evidence="4">Belongs to the DASH complex SPC34 family.</text>
</comment>
<evidence type="ECO:0000256" key="5">
    <source>
        <dbReference type="ARBA" id="ARBA00022454"/>
    </source>
</evidence>
<keyword evidence="7" id="KW-0132">Cell division</keyword>
<comment type="caution">
    <text evidence="20">The sequence shown here is derived from an EMBL/GenBank/DDBJ whole genome shotgun (WGS) entry which is preliminary data.</text>
</comment>
<dbReference type="EMBL" id="JAVHNQ010000005">
    <property type="protein sequence ID" value="KAK6347017.1"/>
    <property type="molecule type" value="Genomic_DNA"/>
</dbReference>
<dbReference type="AlphaFoldDB" id="A0AAV9UU69"/>
<keyword evidence="12 19" id="KW-0175">Coiled coil</keyword>
<reference evidence="20 21" key="1">
    <citation type="submission" date="2019-10" db="EMBL/GenBank/DDBJ databases">
        <authorList>
            <person name="Palmer J.M."/>
        </authorList>
    </citation>
    <scope>NUCLEOTIDE SEQUENCE [LARGE SCALE GENOMIC DNA]</scope>
    <source>
        <strain evidence="20 21">TWF696</strain>
    </source>
</reference>
<evidence type="ECO:0000313" key="21">
    <source>
        <dbReference type="Proteomes" id="UP001375240"/>
    </source>
</evidence>
<keyword evidence="13" id="KW-0206">Cytoskeleton</keyword>
<feature type="coiled-coil region" evidence="19">
    <location>
        <begin position="192"/>
        <end position="219"/>
    </location>
</feature>
<dbReference type="InterPro" id="IPR013966">
    <property type="entry name" value="Spc34"/>
</dbReference>
<evidence type="ECO:0000256" key="17">
    <source>
        <dbReference type="ARBA" id="ARBA00044112"/>
    </source>
</evidence>
<name>A0AAV9UU69_9PEZI</name>
<evidence type="ECO:0000256" key="7">
    <source>
        <dbReference type="ARBA" id="ARBA00022618"/>
    </source>
</evidence>
<evidence type="ECO:0000256" key="3">
    <source>
        <dbReference type="ARBA" id="ARBA00004629"/>
    </source>
</evidence>
<comment type="subcellular location">
    <subcellularLocation>
        <location evidence="3">Chromosome</location>
        <location evidence="3">Centromere</location>
        <location evidence="3">Kinetochore</location>
    </subcellularLocation>
    <subcellularLocation>
        <location evidence="2">Cytoplasm</location>
        <location evidence="2">Cytoskeleton</location>
        <location evidence="2">Spindle</location>
    </subcellularLocation>
    <subcellularLocation>
        <location evidence="1">Nucleus</location>
    </subcellularLocation>
</comment>
<dbReference type="GO" id="GO:0008608">
    <property type="term" value="P:attachment of spindle microtubules to kinetochore"/>
    <property type="evidence" value="ECO:0007669"/>
    <property type="project" value="InterPro"/>
</dbReference>
<evidence type="ECO:0000256" key="10">
    <source>
        <dbReference type="ARBA" id="ARBA00022829"/>
    </source>
</evidence>
<keyword evidence="9" id="KW-0498">Mitosis</keyword>
<keyword evidence="6" id="KW-0963">Cytoplasm</keyword>
<evidence type="ECO:0000256" key="13">
    <source>
        <dbReference type="ARBA" id="ARBA00023212"/>
    </source>
</evidence>
<evidence type="ECO:0000256" key="4">
    <source>
        <dbReference type="ARBA" id="ARBA00008491"/>
    </source>
</evidence>
<keyword evidence="5" id="KW-0158">Chromosome</keyword>
<evidence type="ECO:0000256" key="8">
    <source>
        <dbReference type="ARBA" id="ARBA00022701"/>
    </source>
</evidence>
<dbReference type="GO" id="GO:0051301">
    <property type="term" value="P:cell division"/>
    <property type="evidence" value="ECO:0007669"/>
    <property type="project" value="UniProtKB-KW"/>
</dbReference>
<keyword evidence="11" id="KW-0995">Kinetochore</keyword>
<evidence type="ECO:0000256" key="6">
    <source>
        <dbReference type="ARBA" id="ARBA00022490"/>
    </source>
</evidence>
<protein>
    <recommendedName>
        <fullName evidence="17">DASH complex subunit SPC34</fullName>
    </recommendedName>
    <alternativeName>
        <fullName evidence="18">Outer kinetochore protein SPC34</fullName>
    </alternativeName>
</protein>
<keyword evidence="10" id="KW-0159">Chromosome partition</keyword>
<keyword evidence="15" id="KW-0131">Cell cycle</keyword>
<evidence type="ECO:0000256" key="19">
    <source>
        <dbReference type="SAM" id="Coils"/>
    </source>
</evidence>
<evidence type="ECO:0000313" key="20">
    <source>
        <dbReference type="EMBL" id="KAK6347017.1"/>
    </source>
</evidence>